<sequence>MLDFLRPKTVVCAYCRATDKEGVARTLSAVGGALSVTWHTAACPHYAADLILADGEKRP</sequence>
<proteinExistence type="predicted"/>
<comment type="caution">
    <text evidence="1">The sequence shown here is derived from an EMBL/GenBank/DDBJ whole genome shotgun (WGS) entry which is preliminary data.</text>
</comment>
<reference evidence="1 2" key="1">
    <citation type="submission" date="2016-08" db="EMBL/GenBank/DDBJ databases">
        <title>The complete genome of Streptomyces subrutilus 10-1-1.</title>
        <authorList>
            <person name="Chen X."/>
        </authorList>
    </citation>
    <scope>NUCLEOTIDE SEQUENCE [LARGE SCALE GENOMIC DNA]</scope>
    <source>
        <strain evidence="1 2">10-1-1</strain>
    </source>
</reference>
<dbReference type="Proteomes" id="UP000095705">
    <property type="component" value="Unassembled WGS sequence"/>
</dbReference>
<evidence type="ECO:0000313" key="2">
    <source>
        <dbReference type="Proteomes" id="UP000095705"/>
    </source>
</evidence>
<name>A0A1E5PM03_9ACTN</name>
<dbReference type="RefSeq" id="WP_069918744.1">
    <property type="nucleotide sequence ID" value="NZ_MEHK01000001.1"/>
</dbReference>
<keyword evidence="2" id="KW-1185">Reference proteome</keyword>
<protein>
    <submittedName>
        <fullName evidence="1">Uncharacterized protein</fullName>
    </submittedName>
</protein>
<organism evidence="1 2">
    <name type="scientific">Streptomyces subrutilus</name>
    <dbReference type="NCBI Taxonomy" id="36818"/>
    <lineage>
        <taxon>Bacteria</taxon>
        <taxon>Bacillati</taxon>
        <taxon>Actinomycetota</taxon>
        <taxon>Actinomycetes</taxon>
        <taxon>Kitasatosporales</taxon>
        <taxon>Streptomycetaceae</taxon>
        <taxon>Streptomyces</taxon>
    </lineage>
</organism>
<dbReference type="OrthoDB" id="4246154at2"/>
<dbReference type="EMBL" id="MEHK01000001">
    <property type="protein sequence ID" value="OEJ30598.1"/>
    <property type="molecule type" value="Genomic_DNA"/>
</dbReference>
<dbReference type="AlphaFoldDB" id="A0A1E5PM03"/>
<evidence type="ECO:0000313" key="1">
    <source>
        <dbReference type="EMBL" id="OEJ30598.1"/>
    </source>
</evidence>
<gene>
    <name evidence="1" type="ORF">BGK67_03845</name>
</gene>
<accession>A0A1E5PM03</accession>